<dbReference type="InterPro" id="IPR036188">
    <property type="entry name" value="FAD/NAD-bd_sf"/>
</dbReference>
<dbReference type="Proteomes" id="UP000646478">
    <property type="component" value="Unassembled WGS sequence"/>
</dbReference>
<dbReference type="EMBL" id="BMHH01000008">
    <property type="protein sequence ID" value="GGA94548.1"/>
    <property type="molecule type" value="Genomic_DNA"/>
</dbReference>
<comment type="similarity">
    <text evidence="1">Belongs to the GMC oxidoreductase family.</text>
</comment>
<feature type="domain" description="Glucose-methanol-choline oxidoreductase C-terminal" evidence="2">
    <location>
        <begin position="30"/>
        <end position="164"/>
    </location>
</feature>
<dbReference type="Gene3D" id="3.30.560.10">
    <property type="entry name" value="Glucose Oxidase, domain 3"/>
    <property type="match status" value="1"/>
</dbReference>
<reference evidence="3" key="2">
    <citation type="submission" date="2020-09" db="EMBL/GenBank/DDBJ databases">
        <authorList>
            <person name="Sun Q."/>
            <person name="Zhou Y."/>
        </authorList>
    </citation>
    <scope>NUCLEOTIDE SEQUENCE</scope>
    <source>
        <strain evidence="3">CGMCC 1.15082</strain>
    </source>
</reference>
<accession>A0A916WG47</accession>
<sequence>MSYRIPADPRAGLKPEPYSGFLLAFNACRPTSRGTVQIVSPDAVQAPRINPNYLSTVHDEAEAIQASQLVRRIMSTAALRAITECEMPPSAGASSDEELLDYFRQNSGSIYHLCGTAAMGSDARTAVVDKSLKVHGVAGLRVIDASIFPNITAGNINAPTMMVAEKGAAMIMDEERKV</sequence>
<dbReference type="AlphaFoldDB" id="A0A916WG47"/>
<dbReference type="PANTHER" id="PTHR11552">
    <property type="entry name" value="GLUCOSE-METHANOL-CHOLINE GMC OXIDOREDUCTASE"/>
    <property type="match status" value="1"/>
</dbReference>
<dbReference type="Pfam" id="PF05199">
    <property type="entry name" value="GMC_oxred_C"/>
    <property type="match status" value="1"/>
</dbReference>
<dbReference type="InterPro" id="IPR007867">
    <property type="entry name" value="GMC_OxRtase_C"/>
</dbReference>
<evidence type="ECO:0000313" key="4">
    <source>
        <dbReference type="Proteomes" id="UP000646478"/>
    </source>
</evidence>
<dbReference type="InterPro" id="IPR012132">
    <property type="entry name" value="GMC_OxRdtase"/>
</dbReference>
<reference evidence="3" key="1">
    <citation type="journal article" date="2014" name="Int. J. Syst. Evol. Microbiol.">
        <title>Complete genome sequence of Corynebacterium casei LMG S-19264T (=DSM 44701T), isolated from a smear-ripened cheese.</title>
        <authorList>
            <consortium name="US DOE Joint Genome Institute (JGI-PGF)"/>
            <person name="Walter F."/>
            <person name="Albersmeier A."/>
            <person name="Kalinowski J."/>
            <person name="Ruckert C."/>
        </authorList>
    </citation>
    <scope>NUCLEOTIDE SEQUENCE</scope>
    <source>
        <strain evidence="3">CGMCC 1.15082</strain>
    </source>
</reference>
<evidence type="ECO:0000256" key="1">
    <source>
        <dbReference type="ARBA" id="ARBA00010790"/>
    </source>
</evidence>
<comment type="caution">
    <text evidence="3">The sequence shown here is derived from an EMBL/GenBank/DDBJ whole genome shotgun (WGS) entry which is preliminary data.</text>
</comment>
<proteinExistence type="inferred from homology"/>
<dbReference type="Gene3D" id="3.50.50.60">
    <property type="entry name" value="FAD/NAD(P)-binding domain"/>
    <property type="match status" value="1"/>
</dbReference>
<evidence type="ECO:0000313" key="3">
    <source>
        <dbReference type="EMBL" id="GGA94548.1"/>
    </source>
</evidence>
<keyword evidence="4" id="KW-1185">Reference proteome</keyword>
<organism evidence="3 4">
    <name type="scientific">Brucella endophytica</name>
    <dbReference type="NCBI Taxonomy" id="1963359"/>
    <lineage>
        <taxon>Bacteria</taxon>
        <taxon>Pseudomonadati</taxon>
        <taxon>Pseudomonadota</taxon>
        <taxon>Alphaproteobacteria</taxon>
        <taxon>Hyphomicrobiales</taxon>
        <taxon>Brucellaceae</taxon>
        <taxon>Brucella/Ochrobactrum group</taxon>
        <taxon>Brucella</taxon>
    </lineage>
</organism>
<dbReference type="SUPFAM" id="SSF51905">
    <property type="entry name" value="FAD/NAD(P)-binding domain"/>
    <property type="match status" value="1"/>
</dbReference>
<dbReference type="GO" id="GO:0050660">
    <property type="term" value="F:flavin adenine dinucleotide binding"/>
    <property type="evidence" value="ECO:0007669"/>
    <property type="project" value="InterPro"/>
</dbReference>
<dbReference type="PANTHER" id="PTHR11552:SF147">
    <property type="entry name" value="CHOLINE DEHYDROGENASE, MITOCHONDRIAL"/>
    <property type="match status" value="1"/>
</dbReference>
<dbReference type="GO" id="GO:0016614">
    <property type="term" value="F:oxidoreductase activity, acting on CH-OH group of donors"/>
    <property type="evidence" value="ECO:0007669"/>
    <property type="project" value="InterPro"/>
</dbReference>
<name>A0A916WG47_9HYPH</name>
<protein>
    <recommendedName>
        <fullName evidence="2">Glucose-methanol-choline oxidoreductase C-terminal domain-containing protein</fullName>
    </recommendedName>
</protein>
<gene>
    <name evidence="3" type="ORF">GCM10011491_23540</name>
</gene>
<evidence type="ECO:0000259" key="2">
    <source>
        <dbReference type="Pfam" id="PF05199"/>
    </source>
</evidence>
<dbReference type="SUPFAM" id="SSF54373">
    <property type="entry name" value="FAD-linked reductases, C-terminal domain"/>
    <property type="match status" value="1"/>
</dbReference>